<feature type="domain" description="Glucose-methanol-choline oxidoreductase N-terminal" evidence="6">
    <location>
        <begin position="79"/>
        <end position="102"/>
    </location>
</feature>
<evidence type="ECO:0000313" key="9">
    <source>
        <dbReference type="Proteomes" id="UP000660885"/>
    </source>
</evidence>
<dbReference type="EMBL" id="JAETWB010000039">
    <property type="protein sequence ID" value="MBL6081876.1"/>
    <property type="molecule type" value="Genomic_DNA"/>
</dbReference>
<evidence type="ECO:0000313" key="8">
    <source>
        <dbReference type="EMBL" id="MBL6081876.1"/>
    </source>
</evidence>
<name>A0ABS1UB19_9PROT</name>
<dbReference type="SUPFAM" id="SSF54373">
    <property type="entry name" value="FAD-linked reductases, C-terminal domain"/>
    <property type="match status" value="1"/>
</dbReference>
<comment type="similarity">
    <text evidence="2 5">Belongs to the GMC oxidoreductase family.</text>
</comment>
<evidence type="ECO:0000259" key="6">
    <source>
        <dbReference type="PROSITE" id="PS00623"/>
    </source>
</evidence>
<keyword evidence="9" id="KW-1185">Reference proteome</keyword>
<dbReference type="PANTHER" id="PTHR11552">
    <property type="entry name" value="GLUCOSE-METHANOL-CHOLINE GMC OXIDOREDUCTASE"/>
    <property type="match status" value="1"/>
</dbReference>
<protein>
    <submittedName>
        <fullName evidence="8">GMC family oxidoreductase N-terminal domain-containing protein</fullName>
    </submittedName>
</protein>
<comment type="caution">
    <text evidence="8">The sequence shown here is derived from an EMBL/GenBank/DDBJ whole genome shotgun (WGS) entry which is preliminary data.</text>
</comment>
<dbReference type="InterPro" id="IPR000172">
    <property type="entry name" value="GMC_OxRdtase_N"/>
</dbReference>
<dbReference type="PIRSF" id="PIRSF000137">
    <property type="entry name" value="Alcohol_oxidase"/>
    <property type="match status" value="1"/>
</dbReference>
<dbReference type="RefSeq" id="WP_202835088.1">
    <property type="nucleotide sequence ID" value="NZ_JAETWB010000039.1"/>
</dbReference>
<keyword evidence="3 5" id="KW-0285">Flavoprotein</keyword>
<evidence type="ECO:0000256" key="4">
    <source>
        <dbReference type="ARBA" id="ARBA00022827"/>
    </source>
</evidence>
<feature type="domain" description="Glucose-methanol-choline oxidoreductase N-terminal" evidence="7">
    <location>
        <begin position="254"/>
        <end position="268"/>
    </location>
</feature>
<keyword evidence="4 5" id="KW-0274">FAD</keyword>
<dbReference type="InterPro" id="IPR036188">
    <property type="entry name" value="FAD/NAD-bd_sf"/>
</dbReference>
<evidence type="ECO:0000256" key="3">
    <source>
        <dbReference type="ARBA" id="ARBA00022630"/>
    </source>
</evidence>
<dbReference type="SUPFAM" id="SSF51905">
    <property type="entry name" value="FAD/NAD(P)-binding domain"/>
    <property type="match status" value="1"/>
</dbReference>
<dbReference type="InterPro" id="IPR012132">
    <property type="entry name" value="GMC_OxRdtase"/>
</dbReference>
<dbReference type="InterPro" id="IPR007867">
    <property type="entry name" value="GMC_OxRtase_C"/>
</dbReference>
<dbReference type="PROSITE" id="PS00624">
    <property type="entry name" value="GMC_OXRED_2"/>
    <property type="match status" value="1"/>
</dbReference>
<comment type="cofactor">
    <cofactor evidence="1">
        <name>FAD</name>
        <dbReference type="ChEBI" id="CHEBI:57692"/>
    </cofactor>
</comment>
<evidence type="ECO:0000256" key="5">
    <source>
        <dbReference type="RuleBase" id="RU003968"/>
    </source>
</evidence>
<dbReference type="PROSITE" id="PS00623">
    <property type="entry name" value="GMC_OXRED_1"/>
    <property type="match status" value="1"/>
</dbReference>
<evidence type="ECO:0000259" key="7">
    <source>
        <dbReference type="PROSITE" id="PS00624"/>
    </source>
</evidence>
<sequence length="519" mass="54854">MAIHDVIVVGAGSAGGPVGVRLAENPELSILLLEAGTDHGTEATMPSDLLDGGRLAGMTHDWHYSAVPVDGRAMPYRRGRVVGGTSAINAAAAMWPRPTDLERWAALGNPAWNWAEVLPWLRRIEADTDAPDLGPHGRVGPVEIRRHREPELIPLQRAFATACREVLGLPAVADHNDVRVAGGVGPWPMNRRADNTRISTALAYLEPARQRANLAIRGEAMVDRLLIENGRAAGVVLAGGQALAARRGVVLCAGALGTPAILLRSGIGPAEELAALGIRPWLDRPGVGARLWDHPAVPVRLVPKAGQCDPLRDPRFQMVARLDTHDSAPLVLVLVSFLDISGSPALLAEAGGAPVVALVNAALMDPRSHGRLRLPSANPSAAPVIELGFDREEADLRALAEGVRLAWRVARAAPVAAETQRIVGLDEAVVGSDALLRSYIHTNLGSFNHPCGTAPMGSKGDPLAVADERGRVHGVASLWIADASLMPRGLTVPPNLASMMMGERIGSWIREELGGRQAA</sequence>
<reference evidence="8 9" key="1">
    <citation type="submission" date="2021-01" db="EMBL/GenBank/DDBJ databases">
        <title>Belnapia mucosa sp. nov. and Belnapia arida sp. nov., isolated from the Tabernas Desert (Almeria, Spain).</title>
        <authorList>
            <person name="Molina-Menor E."/>
            <person name="Vidal-Verdu A."/>
            <person name="Calonge A."/>
            <person name="Satari L."/>
            <person name="Pereto J."/>
            <person name="Porcar M."/>
        </authorList>
    </citation>
    <scope>NUCLEOTIDE SEQUENCE [LARGE SCALE GENOMIC DNA]</scope>
    <source>
        <strain evidence="8 9">T18</strain>
    </source>
</reference>
<evidence type="ECO:0000256" key="1">
    <source>
        <dbReference type="ARBA" id="ARBA00001974"/>
    </source>
</evidence>
<dbReference type="Pfam" id="PF00732">
    <property type="entry name" value="GMC_oxred_N"/>
    <property type="match status" value="1"/>
</dbReference>
<evidence type="ECO:0000256" key="2">
    <source>
        <dbReference type="ARBA" id="ARBA00010790"/>
    </source>
</evidence>
<accession>A0ABS1UB19</accession>
<dbReference type="Pfam" id="PF05199">
    <property type="entry name" value="GMC_oxred_C"/>
    <property type="match status" value="1"/>
</dbReference>
<dbReference type="PANTHER" id="PTHR11552:SF147">
    <property type="entry name" value="CHOLINE DEHYDROGENASE, MITOCHONDRIAL"/>
    <property type="match status" value="1"/>
</dbReference>
<gene>
    <name evidence="8" type="ORF">JMJ56_28225</name>
</gene>
<dbReference type="Gene3D" id="3.50.50.60">
    <property type="entry name" value="FAD/NAD(P)-binding domain"/>
    <property type="match status" value="1"/>
</dbReference>
<dbReference type="Gene3D" id="3.30.410.40">
    <property type="match status" value="1"/>
</dbReference>
<proteinExistence type="inferred from homology"/>
<dbReference type="Proteomes" id="UP000660885">
    <property type="component" value="Unassembled WGS sequence"/>
</dbReference>
<organism evidence="8 9">
    <name type="scientific">Belnapia arida</name>
    <dbReference type="NCBI Taxonomy" id="2804533"/>
    <lineage>
        <taxon>Bacteria</taxon>
        <taxon>Pseudomonadati</taxon>
        <taxon>Pseudomonadota</taxon>
        <taxon>Alphaproteobacteria</taxon>
        <taxon>Acetobacterales</taxon>
        <taxon>Roseomonadaceae</taxon>
        <taxon>Belnapia</taxon>
    </lineage>
</organism>